<reference evidence="21" key="1">
    <citation type="submission" date="2024-02" db="UniProtKB">
        <authorList>
            <consortium name="WormBaseParasite"/>
        </authorList>
    </citation>
    <scope>IDENTIFICATION</scope>
</reference>
<keyword evidence="9 14" id="KW-0727">SH2 domain</keyword>
<keyword evidence="20" id="KW-1185">Reference proteome</keyword>
<feature type="domain" description="SH2" evidence="18">
    <location>
        <begin position="42"/>
        <end position="136"/>
    </location>
</feature>
<dbReference type="SUPFAM" id="SSF56112">
    <property type="entry name" value="Protein kinase-like (PK-like)"/>
    <property type="match status" value="1"/>
</dbReference>
<dbReference type="InterPro" id="IPR000980">
    <property type="entry name" value="SH2"/>
</dbReference>
<feature type="binding site" evidence="15">
    <location>
        <position position="179"/>
    </location>
    <ligand>
        <name>ATP</name>
        <dbReference type="ChEBI" id="CHEBI:30616"/>
    </ligand>
</feature>
<dbReference type="SUPFAM" id="SSF55550">
    <property type="entry name" value="SH2 domain"/>
    <property type="match status" value="1"/>
</dbReference>
<evidence type="ECO:0000256" key="6">
    <source>
        <dbReference type="ARBA" id="ARBA00022741"/>
    </source>
</evidence>
<dbReference type="GO" id="GO:0004715">
    <property type="term" value="F:non-membrane spanning protein tyrosine kinase activity"/>
    <property type="evidence" value="ECO:0007669"/>
    <property type="project" value="UniProtKB-EC"/>
</dbReference>
<dbReference type="InterPro" id="IPR020635">
    <property type="entry name" value="Tyr_kinase_cat_dom"/>
</dbReference>
<dbReference type="PROSITE" id="PS00107">
    <property type="entry name" value="PROTEIN_KINASE_ATP"/>
    <property type="match status" value="1"/>
</dbReference>
<dbReference type="Gene3D" id="1.10.510.10">
    <property type="entry name" value="Transferase(Phosphotransferase) domain 1"/>
    <property type="match status" value="1"/>
</dbReference>
<keyword evidence="5 16" id="KW-0808">Transferase</keyword>
<dbReference type="GO" id="GO:0005737">
    <property type="term" value="C:cytoplasm"/>
    <property type="evidence" value="ECO:0007669"/>
    <property type="project" value="UniProtKB-SubCell"/>
</dbReference>
<dbReference type="InterPro" id="IPR001245">
    <property type="entry name" value="Ser-Thr/Tyr_kinase_cat_dom"/>
</dbReference>
<evidence type="ECO:0000256" key="3">
    <source>
        <dbReference type="ARBA" id="ARBA00022475"/>
    </source>
</evidence>
<name>A0AAF3ESL7_9BILA</name>
<comment type="similarity">
    <text evidence="13">Belongs to the protein kinase superfamily. Tyr protein kinase family. Fes/fps subfamily.</text>
</comment>
<dbReference type="InterPro" id="IPR017441">
    <property type="entry name" value="Protein_kinase_ATP_BS"/>
</dbReference>
<protein>
    <recommendedName>
        <fullName evidence="16">Tyrosine-protein kinase</fullName>
        <ecNumber evidence="16">2.7.10.2</ecNumber>
    </recommendedName>
</protein>
<dbReference type="GO" id="GO:0005524">
    <property type="term" value="F:ATP binding"/>
    <property type="evidence" value="ECO:0007669"/>
    <property type="project" value="UniProtKB-UniRule"/>
</dbReference>
<dbReference type="EC" id="2.7.10.2" evidence="16"/>
<evidence type="ECO:0000313" key="20">
    <source>
        <dbReference type="Proteomes" id="UP000887575"/>
    </source>
</evidence>
<accession>A0AAF3ESL7</accession>
<evidence type="ECO:0000256" key="15">
    <source>
        <dbReference type="PROSITE-ProRule" id="PRU10141"/>
    </source>
</evidence>
<evidence type="ECO:0000259" key="19">
    <source>
        <dbReference type="PROSITE" id="PS50011"/>
    </source>
</evidence>
<feature type="domain" description="Protein kinase" evidence="19">
    <location>
        <begin position="148"/>
        <end position="406"/>
    </location>
</feature>
<dbReference type="FunFam" id="3.30.200.20:FF:000194">
    <property type="entry name" value="protein-tyrosine kinase 2-beta isoform X1"/>
    <property type="match status" value="1"/>
</dbReference>
<comment type="subcellular location">
    <subcellularLocation>
        <location evidence="1">Cell membrane</location>
        <topology evidence="1">Peripheral membrane protein</topology>
    </subcellularLocation>
    <subcellularLocation>
        <location evidence="2">Cytoplasm</location>
    </subcellularLocation>
</comment>
<dbReference type="CDD" id="cd00192">
    <property type="entry name" value="PTKc"/>
    <property type="match status" value="1"/>
</dbReference>
<evidence type="ECO:0000256" key="16">
    <source>
        <dbReference type="RuleBase" id="RU362096"/>
    </source>
</evidence>
<dbReference type="SMART" id="SM00252">
    <property type="entry name" value="SH2"/>
    <property type="match status" value="1"/>
</dbReference>
<dbReference type="PANTHER" id="PTHR24418">
    <property type="entry name" value="TYROSINE-PROTEIN KINASE"/>
    <property type="match status" value="1"/>
</dbReference>
<keyword evidence="10" id="KW-0472">Membrane</keyword>
<evidence type="ECO:0000313" key="21">
    <source>
        <dbReference type="WBParaSite" id="MBELARI_LOCUS17134"/>
    </source>
</evidence>
<dbReference type="CDD" id="cd10361">
    <property type="entry name" value="SH2_Fps_family"/>
    <property type="match status" value="1"/>
</dbReference>
<evidence type="ECO:0000256" key="17">
    <source>
        <dbReference type="SAM" id="MobiDB-lite"/>
    </source>
</evidence>
<dbReference type="Proteomes" id="UP000887575">
    <property type="component" value="Unassembled WGS sequence"/>
</dbReference>
<dbReference type="WBParaSite" id="MBELARI_LOCUS17134">
    <property type="protein sequence ID" value="MBELARI_LOCUS17134"/>
    <property type="gene ID" value="MBELARI_LOCUS17134"/>
</dbReference>
<dbReference type="InterPro" id="IPR035849">
    <property type="entry name" value="Fes/Fps/Fer_SH2"/>
</dbReference>
<keyword evidence="8 15" id="KW-0067">ATP-binding</keyword>
<evidence type="ECO:0000256" key="12">
    <source>
        <dbReference type="ARBA" id="ARBA00051245"/>
    </source>
</evidence>
<dbReference type="GO" id="GO:0005886">
    <property type="term" value="C:plasma membrane"/>
    <property type="evidence" value="ECO:0007669"/>
    <property type="project" value="UniProtKB-SubCell"/>
</dbReference>
<keyword evidence="3" id="KW-1003">Cell membrane</keyword>
<feature type="region of interest" description="Disordered" evidence="17">
    <location>
        <begin position="1"/>
        <end position="25"/>
    </location>
</feature>
<dbReference type="Pfam" id="PF07714">
    <property type="entry name" value="PK_Tyr_Ser-Thr"/>
    <property type="match status" value="1"/>
</dbReference>
<dbReference type="PRINTS" id="PR00109">
    <property type="entry name" value="TYRKINASE"/>
</dbReference>
<evidence type="ECO:0000256" key="1">
    <source>
        <dbReference type="ARBA" id="ARBA00004202"/>
    </source>
</evidence>
<evidence type="ECO:0000256" key="14">
    <source>
        <dbReference type="PROSITE-ProRule" id="PRU00191"/>
    </source>
</evidence>
<dbReference type="SMART" id="SM00219">
    <property type="entry name" value="TyrKc"/>
    <property type="match status" value="1"/>
</dbReference>
<evidence type="ECO:0000256" key="7">
    <source>
        <dbReference type="ARBA" id="ARBA00022777"/>
    </source>
</evidence>
<keyword evidence="4" id="KW-0963">Cytoplasm</keyword>
<sequence length="413" mass="46822">MPQLLSKPLPGTTGKGLESNINKNEHTEDTISITDDVRAADYYHGLVPRTDVEPLLKKEGDFLLRKTEHTPGIIVLAISMRVNSNIKHYMINQGPNGTFYLEGHHENSISELINWHRTTKVPLSSNAANAILKRPVERPAWLLNHDSITLVKKLGEGAFGEVFLAEFSTGEEKQEVAVKTMRNEPTREARLKFMKEARLMRKYNHRHVVKILGVAVHENPLMLVMEVCPGGSLLSYLRKNKGKTGAAQKLRFSTEAADGLWYLEKQCCIHRDIAARNCLLSAKTEVKIADFGMSDDKKIVHDDTLDKVPVKWLSPETLQGKVYSLKTDIWSYGVLVWEVYMDGAEPYPGLSNIQTRAKVVVQNYRMEMPKECPTAVAKVVYACWDKDPKNRPEMGKIFRILKEVNMRTIQSVR</sequence>
<evidence type="ECO:0000256" key="8">
    <source>
        <dbReference type="ARBA" id="ARBA00022840"/>
    </source>
</evidence>
<evidence type="ECO:0000259" key="18">
    <source>
        <dbReference type="PROSITE" id="PS50001"/>
    </source>
</evidence>
<dbReference type="InterPro" id="IPR008266">
    <property type="entry name" value="Tyr_kinase_AS"/>
</dbReference>
<dbReference type="InterPro" id="IPR050198">
    <property type="entry name" value="Non-receptor_tyrosine_kinases"/>
</dbReference>
<dbReference type="Gene3D" id="3.30.505.10">
    <property type="entry name" value="SH2 domain"/>
    <property type="match status" value="1"/>
</dbReference>
<evidence type="ECO:0000256" key="11">
    <source>
        <dbReference type="ARBA" id="ARBA00023137"/>
    </source>
</evidence>
<evidence type="ECO:0000256" key="2">
    <source>
        <dbReference type="ARBA" id="ARBA00004496"/>
    </source>
</evidence>
<evidence type="ECO:0000256" key="4">
    <source>
        <dbReference type="ARBA" id="ARBA00022490"/>
    </source>
</evidence>
<dbReference type="PROSITE" id="PS00109">
    <property type="entry name" value="PROTEIN_KINASE_TYR"/>
    <property type="match status" value="1"/>
</dbReference>
<organism evidence="20 21">
    <name type="scientific">Mesorhabditis belari</name>
    <dbReference type="NCBI Taxonomy" id="2138241"/>
    <lineage>
        <taxon>Eukaryota</taxon>
        <taxon>Metazoa</taxon>
        <taxon>Ecdysozoa</taxon>
        <taxon>Nematoda</taxon>
        <taxon>Chromadorea</taxon>
        <taxon>Rhabditida</taxon>
        <taxon>Rhabditina</taxon>
        <taxon>Rhabditomorpha</taxon>
        <taxon>Rhabditoidea</taxon>
        <taxon>Rhabditidae</taxon>
        <taxon>Mesorhabditinae</taxon>
        <taxon>Mesorhabditis</taxon>
    </lineage>
</organism>
<dbReference type="PROSITE" id="PS50001">
    <property type="entry name" value="SH2"/>
    <property type="match status" value="1"/>
</dbReference>
<evidence type="ECO:0000256" key="5">
    <source>
        <dbReference type="ARBA" id="ARBA00022679"/>
    </source>
</evidence>
<comment type="catalytic activity">
    <reaction evidence="12 16">
        <text>L-tyrosyl-[protein] + ATP = O-phospho-L-tyrosyl-[protein] + ADP + H(+)</text>
        <dbReference type="Rhea" id="RHEA:10596"/>
        <dbReference type="Rhea" id="RHEA-COMP:10136"/>
        <dbReference type="Rhea" id="RHEA-COMP:20101"/>
        <dbReference type="ChEBI" id="CHEBI:15378"/>
        <dbReference type="ChEBI" id="CHEBI:30616"/>
        <dbReference type="ChEBI" id="CHEBI:46858"/>
        <dbReference type="ChEBI" id="CHEBI:61978"/>
        <dbReference type="ChEBI" id="CHEBI:456216"/>
        <dbReference type="EC" id="2.7.10.2"/>
    </reaction>
</comment>
<dbReference type="PROSITE" id="PS50011">
    <property type="entry name" value="PROTEIN_KINASE_DOM"/>
    <property type="match status" value="1"/>
</dbReference>
<dbReference type="InterPro" id="IPR036860">
    <property type="entry name" value="SH2_dom_sf"/>
</dbReference>
<proteinExistence type="inferred from homology"/>
<evidence type="ECO:0000256" key="10">
    <source>
        <dbReference type="ARBA" id="ARBA00023136"/>
    </source>
</evidence>
<keyword evidence="7 16" id="KW-0418">Kinase</keyword>
<dbReference type="Pfam" id="PF00017">
    <property type="entry name" value="SH2"/>
    <property type="match status" value="1"/>
</dbReference>
<dbReference type="InterPro" id="IPR011009">
    <property type="entry name" value="Kinase-like_dom_sf"/>
</dbReference>
<keyword evidence="6 15" id="KW-0547">Nucleotide-binding</keyword>
<keyword evidence="11 16" id="KW-0829">Tyrosine-protein kinase</keyword>
<dbReference type="AlphaFoldDB" id="A0AAF3ESL7"/>
<evidence type="ECO:0000256" key="9">
    <source>
        <dbReference type="ARBA" id="ARBA00022999"/>
    </source>
</evidence>
<evidence type="ECO:0000256" key="13">
    <source>
        <dbReference type="ARBA" id="ARBA00061333"/>
    </source>
</evidence>
<dbReference type="InterPro" id="IPR000719">
    <property type="entry name" value="Prot_kinase_dom"/>
</dbReference>